<dbReference type="ExpressionAtlas" id="K3ZY16">
    <property type="expression patterns" value="baseline"/>
</dbReference>
<proteinExistence type="predicted"/>
<evidence type="ECO:0000313" key="2">
    <source>
        <dbReference type="Proteomes" id="UP000004995"/>
    </source>
</evidence>
<name>K3ZY16_SETIT</name>
<organism evidence="1 2">
    <name type="scientific">Setaria italica</name>
    <name type="common">Foxtail millet</name>
    <name type="synonym">Panicum italicum</name>
    <dbReference type="NCBI Taxonomy" id="4555"/>
    <lineage>
        <taxon>Eukaryota</taxon>
        <taxon>Viridiplantae</taxon>
        <taxon>Streptophyta</taxon>
        <taxon>Embryophyta</taxon>
        <taxon>Tracheophyta</taxon>
        <taxon>Spermatophyta</taxon>
        <taxon>Magnoliopsida</taxon>
        <taxon>Liliopsida</taxon>
        <taxon>Poales</taxon>
        <taxon>Poaceae</taxon>
        <taxon>PACMAD clade</taxon>
        <taxon>Panicoideae</taxon>
        <taxon>Panicodae</taxon>
        <taxon>Paniceae</taxon>
        <taxon>Cenchrinae</taxon>
        <taxon>Setaria</taxon>
    </lineage>
</organism>
<evidence type="ECO:0000313" key="1">
    <source>
        <dbReference type="EnsemblPlants" id="KQL26293"/>
    </source>
</evidence>
<dbReference type="InParanoid" id="K3ZY16"/>
<dbReference type="Proteomes" id="UP000004995">
    <property type="component" value="Unassembled WGS sequence"/>
</dbReference>
<reference evidence="2" key="1">
    <citation type="journal article" date="2012" name="Nat. Biotechnol.">
        <title>Reference genome sequence of the model plant Setaria.</title>
        <authorList>
            <person name="Bennetzen J.L."/>
            <person name="Schmutz J."/>
            <person name="Wang H."/>
            <person name="Percifield R."/>
            <person name="Hawkins J."/>
            <person name="Pontaroli A.C."/>
            <person name="Estep M."/>
            <person name="Feng L."/>
            <person name="Vaughn J.N."/>
            <person name="Grimwood J."/>
            <person name="Jenkins J."/>
            <person name="Barry K."/>
            <person name="Lindquist E."/>
            <person name="Hellsten U."/>
            <person name="Deshpande S."/>
            <person name="Wang X."/>
            <person name="Wu X."/>
            <person name="Mitros T."/>
            <person name="Triplett J."/>
            <person name="Yang X."/>
            <person name="Ye C.Y."/>
            <person name="Mauro-Herrera M."/>
            <person name="Wang L."/>
            <person name="Li P."/>
            <person name="Sharma M."/>
            <person name="Sharma R."/>
            <person name="Ronald P.C."/>
            <person name="Panaud O."/>
            <person name="Kellogg E.A."/>
            <person name="Brutnell T.P."/>
            <person name="Doust A.N."/>
            <person name="Tuskan G.A."/>
            <person name="Rokhsar D."/>
            <person name="Devos K.M."/>
        </authorList>
    </citation>
    <scope>NUCLEOTIDE SEQUENCE [LARGE SCALE GENOMIC DNA]</scope>
    <source>
        <strain evidence="2">cv. Yugu1</strain>
    </source>
</reference>
<dbReference type="EnsemblPlants" id="KQL26293">
    <property type="protein sequence ID" value="KQL26293"/>
    <property type="gene ID" value="SETIT_031498mg"/>
</dbReference>
<sequence length="130" mass="14417">MQFYSKQRSSPKLSHACCSGVCAPLCEGASCARATTGWVAAAAGSSTQMQAGGRQTGKMEMSVIKDMVIGKLAPLVSTSRLSYCSILNLMNRVEGQFTSEHVTRNSFHQFQYEKVCFRTFYRCFVLSYNR</sequence>
<reference evidence="1" key="2">
    <citation type="submission" date="2018-08" db="UniProtKB">
        <authorList>
            <consortium name="EnsemblPlants"/>
        </authorList>
    </citation>
    <scope>IDENTIFICATION</scope>
    <source>
        <strain evidence="1">Yugu1</strain>
    </source>
</reference>
<dbReference type="HOGENOM" id="CLU_2077183_0_0_1"/>
<protein>
    <submittedName>
        <fullName evidence="1">Uncharacterized protein</fullName>
    </submittedName>
</protein>
<dbReference type="STRING" id="4555.K3ZY16"/>
<dbReference type="EMBL" id="AGNK02001293">
    <property type="status" value="NOT_ANNOTATED_CDS"/>
    <property type="molecule type" value="Genomic_DNA"/>
</dbReference>
<dbReference type="eggNOG" id="KOG0948">
    <property type="taxonomic scope" value="Eukaryota"/>
</dbReference>
<dbReference type="Gramene" id="KQL26293">
    <property type="protein sequence ID" value="KQL26293"/>
    <property type="gene ID" value="SETIT_031498mg"/>
</dbReference>
<keyword evidence="2" id="KW-1185">Reference proteome</keyword>
<accession>K3ZY16</accession>
<dbReference type="AlphaFoldDB" id="K3ZY16"/>